<dbReference type="CDD" id="cd17574">
    <property type="entry name" value="REC_OmpR"/>
    <property type="match status" value="1"/>
</dbReference>
<evidence type="ECO:0000256" key="2">
    <source>
        <dbReference type="ARBA" id="ARBA00023012"/>
    </source>
</evidence>
<dbReference type="Gene3D" id="3.40.50.2300">
    <property type="match status" value="1"/>
</dbReference>
<dbReference type="PANTHER" id="PTHR48111:SF1">
    <property type="entry name" value="TWO-COMPONENT RESPONSE REGULATOR ORR33"/>
    <property type="match status" value="1"/>
</dbReference>
<dbReference type="Gene3D" id="1.10.10.10">
    <property type="entry name" value="Winged helix-like DNA-binding domain superfamily/Winged helix DNA-binding domain"/>
    <property type="match status" value="1"/>
</dbReference>
<evidence type="ECO:0000313" key="11">
    <source>
        <dbReference type="Proteomes" id="UP001232445"/>
    </source>
</evidence>
<evidence type="ECO:0000256" key="6">
    <source>
        <dbReference type="PROSITE-ProRule" id="PRU00169"/>
    </source>
</evidence>
<evidence type="ECO:0000256" key="1">
    <source>
        <dbReference type="ARBA" id="ARBA00022553"/>
    </source>
</evidence>
<name>A0ABU0CRL9_9BACI</name>
<evidence type="ECO:0000256" key="4">
    <source>
        <dbReference type="ARBA" id="ARBA00023125"/>
    </source>
</evidence>
<dbReference type="InterPro" id="IPR011006">
    <property type="entry name" value="CheY-like_superfamily"/>
</dbReference>
<evidence type="ECO:0000259" key="9">
    <source>
        <dbReference type="PROSITE" id="PS51755"/>
    </source>
</evidence>
<dbReference type="Pfam" id="PF00072">
    <property type="entry name" value="Response_reg"/>
    <property type="match status" value="1"/>
</dbReference>
<feature type="modified residue" description="4-aspartylphosphate" evidence="6">
    <location>
        <position position="54"/>
    </location>
</feature>
<dbReference type="SMART" id="SM00448">
    <property type="entry name" value="REC"/>
    <property type="match status" value="1"/>
</dbReference>
<proteinExistence type="predicted"/>
<feature type="domain" description="Response regulatory" evidence="8">
    <location>
        <begin position="5"/>
        <end position="118"/>
    </location>
</feature>
<keyword evidence="2" id="KW-0902">Two-component regulatory system</keyword>
<keyword evidence="1 6" id="KW-0597">Phosphoprotein</keyword>
<organism evidence="10 11">
    <name type="scientific">Caldalkalibacillus uzonensis</name>
    <dbReference type="NCBI Taxonomy" id="353224"/>
    <lineage>
        <taxon>Bacteria</taxon>
        <taxon>Bacillati</taxon>
        <taxon>Bacillota</taxon>
        <taxon>Bacilli</taxon>
        <taxon>Bacillales</taxon>
        <taxon>Bacillaceae</taxon>
        <taxon>Caldalkalibacillus</taxon>
    </lineage>
</organism>
<dbReference type="PROSITE" id="PS50110">
    <property type="entry name" value="RESPONSE_REGULATORY"/>
    <property type="match status" value="1"/>
</dbReference>
<gene>
    <name evidence="10" type="ORF">J2S00_001855</name>
</gene>
<dbReference type="PROSITE" id="PS51755">
    <property type="entry name" value="OMPR_PHOB"/>
    <property type="match status" value="1"/>
</dbReference>
<dbReference type="PANTHER" id="PTHR48111">
    <property type="entry name" value="REGULATOR OF RPOS"/>
    <property type="match status" value="1"/>
</dbReference>
<dbReference type="Pfam" id="PF00486">
    <property type="entry name" value="Trans_reg_C"/>
    <property type="match status" value="1"/>
</dbReference>
<accession>A0ABU0CRL9</accession>
<dbReference type="SUPFAM" id="SSF52172">
    <property type="entry name" value="CheY-like"/>
    <property type="match status" value="1"/>
</dbReference>
<evidence type="ECO:0000256" key="3">
    <source>
        <dbReference type="ARBA" id="ARBA00023015"/>
    </source>
</evidence>
<keyword evidence="5" id="KW-0804">Transcription</keyword>
<dbReference type="Proteomes" id="UP001232445">
    <property type="component" value="Unassembled WGS sequence"/>
</dbReference>
<dbReference type="InterPro" id="IPR039420">
    <property type="entry name" value="WalR-like"/>
</dbReference>
<evidence type="ECO:0000256" key="7">
    <source>
        <dbReference type="PROSITE-ProRule" id="PRU01091"/>
    </source>
</evidence>
<comment type="caution">
    <text evidence="10">The sequence shown here is derived from an EMBL/GenBank/DDBJ whole genome shotgun (WGS) entry which is preliminary data.</text>
</comment>
<evidence type="ECO:0000313" key="10">
    <source>
        <dbReference type="EMBL" id="MDQ0339069.1"/>
    </source>
</evidence>
<dbReference type="InterPro" id="IPR001867">
    <property type="entry name" value="OmpR/PhoB-type_DNA-bd"/>
</dbReference>
<dbReference type="RefSeq" id="WP_307338485.1">
    <property type="nucleotide sequence ID" value="NZ_JAUSUQ010000006.1"/>
</dbReference>
<feature type="domain" description="OmpR/PhoB-type" evidence="9">
    <location>
        <begin position="130"/>
        <end position="229"/>
    </location>
</feature>
<dbReference type="SMART" id="SM00862">
    <property type="entry name" value="Trans_reg_C"/>
    <property type="match status" value="1"/>
</dbReference>
<evidence type="ECO:0000259" key="8">
    <source>
        <dbReference type="PROSITE" id="PS50110"/>
    </source>
</evidence>
<protein>
    <submittedName>
        <fullName evidence="10">Two-component system response regulator ResD</fullName>
    </submittedName>
</protein>
<dbReference type="Gene3D" id="6.10.250.690">
    <property type="match status" value="1"/>
</dbReference>
<feature type="DNA-binding region" description="OmpR/PhoB-type" evidence="7">
    <location>
        <begin position="130"/>
        <end position="229"/>
    </location>
</feature>
<dbReference type="EMBL" id="JAUSUQ010000006">
    <property type="protein sequence ID" value="MDQ0339069.1"/>
    <property type="molecule type" value="Genomic_DNA"/>
</dbReference>
<keyword evidence="3" id="KW-0805">Transcription regulation</keyword>
<keyword evidence="11" id="KW-1185">Reference proteome</keyword>
<dbReference type="InterPro" id="IPR001789">
    <property type="entry name" value="Sig_transdc_resp-reg_receiver"/>
</dbReference>
<evidence type="ECO:0000256" key="5">
    <source>
        <dbReference type="ARBA" id="ARBA00023163"/>
    </source>
</evidence>
<dbReference type="InterPro" id="IPR036388">
    <property type="entry name" value="WH-like_DNA-bd_sf"/>
</dbReference>
<sequence length="234" mass="26790">MNKFHILIVDDEWNMRNLLRIHLTKAGFQVSEAKNGQEALELIEQQNVDLIILDLMMPDMDGLDVCAKIRQTKQTPILMLTARTDTKDKVDGLNVGADDYLTKPFEAEELVARVHALLRRAYRGEAQLNKGILTFRKLKIDPAGRKVIVAGQPVHFTPKEFSLLLLLASHPERVFTREHLLYHIWGEDYIGDERTVDTHIKSIRAKFRQAGLSYNPIQTVWGVGYKFKGREGQT</sequence>
<reference evidence="10 11" key="1">
    <citation type="submission" date="2023-07" db="EMBL/GenBank/DDBJ databases">
        <title>Genomic Encyclopedia of Type Strains, Phase IV (KMG-IV): sequencing the most valuable type-strain genomes for metagenomic binning, comparative biology and taxonomic classification.</title>
        <authorList>
            <person name="Goeker M."/>
        </authorList>
    </citation>
    <scope>NUCLEOTIDE SEQUENCE [LARGE SCALE GENOMIC DNA]</scope>
    <source>
        <strain evidence="10 11">DSM 17740</strain>
    </source>
</reference>
<dbReference type="CDD" id="cd00383">
    <property type="entry name" value="trans_reg_C"/>
    <property type="match status" value="1"/>
</dbReference>
<keyword evidence="4 7" id="KW-0238">DNA-binding</keyword>